<sequence length="396" mass="43375">MDTDDFDVLICGAGMTGATLALLLSRYAKVHHKMPLRVALIEAQPLNYGKHPGFDGRAIALSAGSISVYQGCNFWSQLAPFSEFIQQIHVSDRGHFGHVDMHAKEYGLSELGAVIELSHAGEQLHQALSQLNHVTLFCPATVAKVQASTASIQVKLSDNRVITGKLLVGADGSHSQVAQQMRLNSQLLDFGQSAIIANVACPNPHQHHAYERFTPHGPVALLPMQEQRWSLVWCVPRSQQQHWLNVGDEEFLAGLQKAFGYRVGHFQRVGQRSGYPLILTQRQRVFAQRSVIIGNAAHSLHPIAGQGFNLGIRDAATLAELMVLADDPGEFALLNRYQTQRCQDIETTVGLTSALALGFASTDKLSVIPRNIGLLLMQHSASLKSKLVRQTLGYTQ</sequence>
<feature type="domain" description="FAD-binding" evidence="8">
    <location>
        <begin position="6"/>
        <end position="345"/>
    </location>
</feature>
<dbReference type="Gene3D" id="3.50.50.60">
    <property type="entry name" value="FAD/NAD(P)-binding domain"/>
    <property type="match status" value="2"/>
</dbReference>
<dbReference type="InterPro" id="IPR011295">
    <property type="entry name" value="UbiH"/>
</dbReference>
<organism evidence="9 10">
    <name type="scientific">Celerinatantimonas yamalensis</name>
    <dbReference type="NCBI Taxonomy" id="559956"/>
    <lineage>
        <taxon>Bacteria</taxon>
        <taxon>Pseudomonadati</taxon>
        <taxon>Pseudomonadota</taxon>
        <taxon>Gammaproteobacteria</taxon>
        <taxon>Celerinatantimonadaceae</taxon>
        <taxon>Celerinatantimonas</taxon>
    </lineage>
</organism>
<dbReference type="Pfam" id="PF01494">
    <property type="entry name" value="FAD_binding_3"/>
    <property type="match status" value="1"/>
</dbReference>
<dbReference type="InterPro" id="IPR018168">
    <property type="entry name" value="Ubi_Hdrlase_CS"/>
</dbReference>
<evidence type="ECO:0000259" key="8">
    <source>
        <dbReference type="Pfam" id="PF01494"/>
    </source>
</evidence>
<comment type="similarity">
    <text evidence="3">Belongs to the UbiH/COQ6 family.</text>
</comment>
<evidence type="ECO:0000256" key="7">
    <source>
        <dbReference type="ARBA" id="ARBA00023033"/>
    </source>
</evidence>
<evidence type="ECO:0000256" key="2">
    <source>
        <dbReference type="ARBA" id="ARBA00004749"/>
    </source>
</evidence>
<evidence type="ECO:0000256" key="6">
    <source>
        <dbReference type="ARBA" id="ARBA00023002"/>
    </source>
</evidence>
<dbReference type="GO" id="GO:0016491">
    <property type="term" value="F:oxidoreductase activity"/>
    <property type="evidence" value="ECO:0007669"/>
    <property type="project" value="UniProtKB-KW"/>
</dbReference>
<accession>A0ABW9GAZ2</accession>
<keyword evidence="6 9" id="KW-0560">Oxidoreductase</keyword>
<dbReference type="NCBIfam" id="NF004356">
    <property type="entry name" value="PRK05732.1"/>
    <property type="match status" value="1"/>
</dbReference>
<dbReference type="NCBIfam" id="TIGR01988">
    <property type="entry name" value="Ubi-OHases"/>
    <property type="match status" value="1"/>
</dbReference>
<evidence type="ECO:0000256" key="4">
    <source>
        <dbReference type="ARBA" id="ARBA00022630"/>
    </source>
</evidence>
<name>A0ABW9GAZ2_9GAMM</name>
<proteinExistence type="inferred from homology"/>
<protein>
    <submittedName>
        <fullName evidence="9">2-octaprenyl-6-methoxyphenyl hydroxylase</fullName>
        <ecNumber evidence="9">1.14.13.-</ecNumber>
    </submittedName>
</protein>
<evidence type="ECO:0000313" key="9">
    <source>
        <dbReference type="EMBL" id="MFM2486534.1"/>
    </source>
</evidence>
<comment type="caution">
    <text evidence="9">The sequence shown here is derived from an EMBL/GenBank/DDBJ whole genome shotgun (WGS) entry which is preliminary data.</text>
</comment>
<evidence type="ECO:0000256" key="3">
    <source>
        <dbReference type="ARBA" id="ARBA00005349"/>
    </source>
</evidence>
<dbReference type="SUPFAM" id="SSF51905">
    <property type="entry name" value="FAD/NAD(P)-binding domain"/>
    <property type="match status" value="1"/>
</dbReference>
<dbReference type="NCBIfam" id="TIGR01984">
    <property type="entry name" value="UbiH"/>
    <property type="match status" value="1"/>
</dbReference>
<comment type="cofactor">
    <cofactor evidence="1">
        <name>FAD</name>
        <dbReference type="ChEBI" id="CHEBI:57692"/>
    </cofactor>
</comment>
<dbReference type="PRINTS" id="PR00420">
    <property type="entry name" value="RNGMNOXGNASE"/>
</dbReference>
<dbReference type="InterPro" id="IPR051205">
    <property type="entry name" value="UbiH/COQ6_monooxygenase"/>
</dbReference>
<dbReference type="EC" id="1.14.13.-" evidence="9"/>
<dbReference type="PROSITE" id="PS01304">
    <property type="entry name" value="UBIH"/>
    <property type="match status" value="1"/>
</dbReference>
<reference evidence="9 10" key="1">
    <citation type="journal article" date="2013" name="Int. J. Syst. Evol. Microbiol.">
        <title>Celerinatantimonas yamalensis sp. nov., a cold-adapted diazotrophic bacterium from a cold permafrost brine.</title>
        <authorList>
            <person name="Shcherbakova V."/>
            <person name="Chuvilskaya N."/>
            <person name="Rivkina E."/>
            <person name="Demidov N."/>
            <person name="Uchaeva V."/>
            <person name="Suetin S."/>
            <person name="Suzina N."/>
            <person name="Gilichinsky D."/>
        </authorList>
    </citation>
    <scope>NUCLEOTIDE SEQUENCE [LARGE SCALE GENOMIC DNA]</scope>
    <source>
        <strain evidence="9 10">C7</strain>
    </source>
</reference>
<keyword evidence="7" id="KW-0503">Monooxygenase</keyword>
<dbReference type="EMBL" id="JBEQCT010000009">
    <property type="protein sequence ID" value="MFM2486534.1"/>
    <property type="molecule type" value="Genomic_DNA"/>
</dbReference>
<dbReference type="InterPro" id="IPR036188">
    <property type="entry name" value="FAD/NAD-bd_sf"/>
</dbReference>
<keyword evidence="10" id="KW-1185">Reference proteome</keyword>
<dbReference type="RefSeq" id="WP_408624838.1">
    <property type="nucleotide sequence ID" value="NZ_JBEQCT010000009.1"/>
</dbReference>
<keyword evidence="5" id="KW-0274">FAD</keyword>
<evidence type="ECO:0000256" key="5">
    <source>
        <dbReference type="ARBA" id="ARBA00022827"/>
    </source>
</evidence>
<dbReference type="InterPro" id="IPR002938">
    <property type="entry name" value="FAD-bd"/>
</dbReference>
<dbReference type="PANTHER" id="PTHR43876">
    <property type="entry name" value="UBIQUINONE BIOSYNTHESIS MONOOXYGENASE COQ6, MITOCHONDRIAL"/>
    <property type="match status" value="1"/>
</dbReference>
<dbReference type="InterPro" id="IPR010971">
    <property type="entry name" value="UbiH/COQ6"/>
</dbReference>
<dbReference type="PANTHER" id="PTHR43876:SF8">
    <property type="entry name" value="2-OCTAPRENYL-6-METHOXYPHENOL HYDROXYLASE"/>
    <property type="match status" value="1"/>
</dbReference>
<keyword evidence="4" id="KW-0285">Flavoprotein</keyword>
<comment type="pathway">
    <text evidence="2">Cofactor biosynthesis; ubiquinone biosynthesis.</text>
</comment>
<evidence type="ECO:0000313" key="10">
    <source>
        <dbReference type="Proteomes" id="UP001629953"/>
    </source>
</evidence>
<gene>
    <name evidence="9" type="primary">ubiH</name>
    <name evidence="9" type="synonym">visB</name>
    <name evidence="9" type="ORF">ABUE30_15990</name>
</gene>
<evidence type="ECO:0000256" key="1">
    <source>
        <dbReference type="ARBA" id="ARBA00001974"/>
    </source>
</evidence>
<dbReference type="Proteomes" id="UP001629953">
    <property type="component" value="Unassembled WGS sequence"/>
</dbReference>